<protein>
    <submittedName>
        <fullName evidence="1">Uncharacterized protein</fullName>
    </submittedName>
</protein>
<proteinExistence type="predicted"/>
<reference evidence="1" key="1">
    <citation type="journal article" date="2021" name="Proc. Natl. Acad. Sci. U.S.A.">
        <title>A Catalog of Tens of Thousands of Viruses from Human Metagenomes Reveals Hidden Associations with Chronic Diseases.</title>
        <authorList>
            <person name="Tisza M.J."/>
            <person name="Buck C.B."/>
        </authorList>
    </citation>
    <scope>NUCLEOTIDE SEQUENCE</scope>
    <source>
        <strain evidence="1">CtOiG6</strain>
    </source>
</reference>
<evidence type="ECO:0000313" key="1">
    <source>
        <dbReference type="EMBL" id="DAD88259.1"/>
    </source>
</evidence>
<organism evidence="1">
    <name type="scientific">Siphoviridae sp. ctOiG6</name>
    <dbReference type="NCBI Taxonomy" id="2826313"/>
    <lineage>
        <taxon>Viruses</taxon>
        <taxon>Duplodnaviria</taxon>
        <taxon>Heunggongvirae</taxon>
        <taxon>Uroviricota</taxon>
        <taxon>Caudoviricetes</taxon>
    </lineage>
</organism>
<dbReference type="EMBL" id="BK015038">
    <property type="protein sequence ID" value="DAD88259.1"/>
    <property type="molecule type" value="Genomic_DNA"/>
</dbReference>
<name>A0A8S5N295_9CAUD</name>
<sequence length="31" mass="3456">MLLSVVVFVALRLRATKEQQNNDKTGVIIAK</sequence>
<accession>A0A8S5N295</accession>